<keyword evidence="2" id="KW-0862">Zinc</keyword>
<dbReference type="Pfam" id="PF25600">
    <property type="entry name" value="TRIM_CC"/>
    <property type="match status" value="1"/>
</dbReference>
<dbReference type="InterPro" id="IPR000315">
    <property type="entry name" value="Znf_B-box"/>
</dbReference>
<dbReference type="InterPro" id="IPR003879">
    <property type="entry name" value="Butyrophylin_SPRY"/>
</dbReference>
<dbReference type="EMBL" id="JAUZQC010000025">
    <property type="protein sequence ID" value="KAK5848233.1"/>
    <property type="molecule type" value="Genomic_DNA"/>
</dbReference>
<evidence type="ECO:0000313" key="8">
    <source>
        <dbReference type="Proteomes" id="UP001346869"/>
    </source>
</evidence>
<dbReference type="SUPFAM" id="SSF49899">
    <property type="entry name" value="Concanavalin A-like lectins/glucanases"/>
    <property type="match status" value="1"/>
</dbReference>
<dbReference type="InterPro" id="IPR050143">
    <property type="entry name" value="TRIM/RBCC"/>
</dbReference>
<dbReference type="Pfam" id="PF00643">
    <property type="entry name" value="zf-B_box"/>
    <property type="match status" value="1"/>
</dbReference>
<dbReference type="Proteomes" id="UP001346869">
    <property type="component" value="Unassembled WGS sequence"/>
</dbReference>
<keyword evidence="8" id="KW-1185">Reference proteome</keyword>
<dbReference type="Pfam" id="PF13765">
    <property type="entry name" value="PRY"/>
    <property type="match status" value="1"/>
</dbReference>
<dbReference type="PROSITE" id="PS50188">
    <property type="entry name" value="B302_SPRY"/>
    <property type="match status" value="1"/>
</dbReference>
<feature type="coiled-coil region" evidence="4">
    <location>
        <begin position="100"/>
        <end position="138"/>
    </location>
</feature>
<evidence type="ECO:0000259" key="6">
    <source>
        <dbReference type="PROSITE" id="PS50188"/>
    </source>
</evidence>
<reference evidence="7 8" key="2">
    <citation type="journal article" date="2023" name="Mol. Biol. Evol.">
        <title>Genomics of Secondarily Temperate Adaptation in the Only Non-Antarctic Icefish.</title>
        <authorList>
            <person name="Rivera-Colon A.G."/>
            <person name="Rayamajhi N."/>
            <person name="Minhas B.F."/>
            <person name="Madrigal G."/>
            <person name="Bilyk K.T."/>
            <person name="Yoon V."/>
            <person name="Hune M."/>
            <person name="Gregory S."/>
            <person name="Cheng C.H.C."/>
            <person name="Catchen J.M."/>
        </authorList>
    </citation>
    <scope>NUCLEOTIDE SEQUENCE [LARGE SCALE GENOMIC DNA]</scope>
    <source>
        <strain evidence="7">JMC-PN-2008</strain>
    </source>
</reference>
<dbReference type="PANTHER" id="PTHR24103">
    <property type="entry name" value="E3 UBIQUITIN-PROTEIN LIGASE TRIM"/>
    <property type="match status" value="1"/>
</dbReference>
<dbReference type="Gene3D" id="2.60.120.920">
    <property type="match status" value="1"/>
</dbReference>
<dbReference type="InterPro" id="IPR058030">
    <property type="entry name" value="TRIM8/14/16/25/29/45/65_CC"/>
</dbReference>
<dbReference type="AlphaFoldDB" id="A0AAN8A0J9"/>
<dbReference type="PRINTS" id="PR01407">
    <property type="entry name" value="BUTYPHLNCDUF"/>
</dbReference>
<comment type="caution">
    <text evidence="7">The sequence shown here is derived from an EMBL/GenBank/DDBJ whole genome shotgun (WGS) entry which is preliminary data.</text>
</comment>
<dbReference type="PROSITE" id="PS50119">
    <property type="entry name" value="ZF_BBOX"/>
    <property type="match status" value="1"/>
</dbReference>
<evidence type="ECO:0000256" key="3">
    <source>
        <dbReference type="PROSITE-ProRule" id="PRU00024"/>
    </source>
</evidence>
<evidence type="ECO:0000313" key="7">
    <source>
        <dbReference type="EMBL" id="KAK5848233.1"/>
    </source>
</evidence>
<evidence type="ECO:0000256" key="2">
    <source>
        <dbReference type="ARBA" id="ARBA00022833"/>
    </source>
</evidence>
<dbReference type="SUPFAM" id="SSF57845">
    <property type="entry name" value="B-box zinc-binding domain"/>
    <property type="match status" value="1"/>
</dbReference>
<keyword evidence="1 3" id="KW-0863">Zinc-finger</keyword>
<evidence type="ECO:0000259" key="5">
    <source>
        <dbReference type="PROSITE" id="PS50119"/>
    </source>
</evidence>
<gene>
    <name evidence="7" type="ORF">PBY51_005865</name>
</gene>
<dbReference type="InterPro" id="IPR043136">
    <property type="entry name" value="B30.2/SPRY_sf"/>
</dbReference>
<dbReference type="InterPro" id="IPR001870">
    <property type="entry name" value="B30.2/SPRY"/>
</dbReference>
<feature type="domain" description="B box-type" evidence="5">
    <location>
        <begin position="1"/>
        <end position="31"/>
    </location>
</feature>
<evidence type="ECO:0000256" key="4">
    <source>
        <dbReference type="SAM" id="Coils"/>
    </source>
</evidence>
<dbReference type="InterPro" id="IPR006574">
    <property type="entry name" value="PRY"/>
</dbReference>
<keyword evidence="4" id="KW-0175">Coiled coil</keyword>
<dbReference type="GO" id="GO:0008270">
    <property type="term" value="F:zinc ion binding"/>
    <property type="evidence" value="ECO:0007669"/>
    <property type="project" value="UniProtKB-KW"/>
</dbReference>
<protein>
    <recommendedName>
        <fullName evidence="9">B30.2/SPRY domain-containing protein</fullName>
    </recommendedName>
</protein>
<dbReference type="SMART" id="SM00589">
    <property type="entry name" value="PRY"/>
    <property type="match status" value="1"/>
</dbReference>
<evidence type="ECO:0000256" key="1">
    <source>
        <dbReference type="ARBA" id="ARBA00022771"/>
    </source>
</evidence>
<name>A0AAN8A0J9_ELEMC</name>
<dbReference type="Gene3D" id="3.30.160.60">
    <property type="entry name" value="Classic Zinc Finger"/>
    <property type="match status" value="1"/>
</dbReference>
<organism evidence="7 8">
    <name type="scientific">Eleginops maclovinus</name>
    <name type="common">Patagonian blennie</name>
    <name type="synonym">Eleginus maclovinus</name>
    <dbReference type="NCBI Taxonomy" id="56733"/>
    <lineage>
        <taxon>Eukaryota</taxon>
        <taxon>Metazoa</taxon>
        <taxon>Chordata</taxon>
        <taxon>Craniata</taxon>
        <taxon>Vertebrata</taxon>
        <taxon>Euteleostomi</taxon>
        <taxon>Actinopterygii</taxon>
        <taxon>Neopterygii</taxon>
        <taxon>Teleostei</taxon>
        <taxon>Neoteleostei</taxon>
        <taxon>Acanthomorphata</taxon>
        <taxon>Eupercaria</taxon>
        <taxon>Perciformes</taxon>
        <taxon>Notothenioidei</taxon>
        <taxon>Eleginopidae</taxon>
        <taxon>Eleginops</taxon>
    </lineage>
</organism>
<evidence type="ECO:0008006" key="9">
    <source>
        <dbReference type="Google" id="ProtNLM"/>
    </source>
</evidence>
<keyword evidence="1 3" id="KW-0479">Metal-binding</keyword>
<accession>A0AAN8A0J9</accession>
<dbReference type="CDD" id="cd19769">
    <property type="entry name" value="Bbox2_TRIM16-like"/>
    <property type="match status" value="1"/>
</dbReference>
<reference evidence="7 8" key="1">
    <citation type="journal article" date="2023" name="Genes (Basel)">
        <title>Chromosome-Level Genome Assembly and Circadian Gene Repertoire of the Patagonia Blennie Eleginops maclovinus-The Closest Ancestral Proxy of Antarctic Cryonotothenioids.</title>
        <authorList>
            <person name="Cheng C.C."/>
            <person name="Rivera-Colon A.G."/>
            <person name="Minhas B.F."/>
            <person name="Wilson L."/>
            <person name="Rayamajhi N."/>
            <person name="Vargas-Chacoff L."/>
            <person name="Catchen J.M."/>
        </authorList>
    </citation>
    <scope>NUCLEOTIDE SEQUENCE [LARGE SCALE GENOMIC DNA]</scope>
    <source>
        <strain evidence="7">JMC-PN-2008</strain>
    </source>
</reference>
<proteinExistence type="predicted"/>
<sequence length="302" mass="35009">MLLDMFCKNEQTPICGKCRERDHRYHEIVPIEKESKRVRTQMKKIEAEFNQMVQERIRKLNEIHVSAELRKKDRERQIQTSIQEVRRVISVIEKDQSLLMEKIEQKHAAADRTEEELIKDLRKEINELQRRRSELHLLETTEEPLHLLKSFPPLSAPLATTDWSQVTVYSDSYMGILRRSFTKLVNLCQRIEKKLSTEELSLASQYAVDVTLDPVTASAWLCLSPDGKQVSLSSQQKKPPPPDDPLRFDSCVSVLGKQSFSSGRRYWVVQVGDKSDWDLGVARESINRKGAITDARHDANKR</sequence>
<feature type="domain" description="B30.2/SPRY" evidence="6">
    <location>
        <begin position="190"/>
        <end position="302"/>
    </location>
</feature>
<dbReference type="InterPro" id="IPR013320">
    <property type="entry name" value="ConA-like_dom_sf"/>
</dbReference>